<dbReference type="PROSITE" id="PS00455">
    <property type="entry name" value="AMP_BINDING"/>
    <property type="match status" value="1"/>
</dbReference>
<evidence type="ECO:0000259" key="8">
    <source>
        <dbReference type="Pfam" id="PF13193"/>
    </source>
</evidence>
<dbReference type="PhylomeDB" id="A0A068UXW2"/>
<dbReference type="FunFam" id="3.30.300.30:FF:000008">
    <property type="entry name" value="2,3-dihydroxybenzoate-AMP ligase"/>
    <property type="match status" value="1"/>
</dbReference>
<reference evidence="10" key="1">
    <citation type="journal article" date="2014" name="Science">
        <title>The coffee genome provides insight into the convergent evolution of caffeine biosynthesis.</title>
        <authorList>
            <person name="Denoeud F."/>
            <person name="Carretero-Paulet L."/>
            <person name="Dereeper A."/>
            <person name="Droc G."/>
            <person name="Guyot R."/>
            <person name="Pietrella M."/>
            <person name="Zheng C."/>
            <person name="Alberti A."/>
            <person name="Anthony F."/>
            <person name="Aprea G."/>
            <person name="Aury J.M."/>
            <person name="Bento P."/>
            <person name="Bernard M."/>
            <person name="Bocs S."/>
            <person name="Campa C."/>
            <person name="Cenci A."/>
            <person name="Combes M.C."/>
            <person name="Crouzillat D."/>
            <person name="Da Silva C."/>
            <person name="Daddiego L."/>
            <person name="De Bellis F."/>
            <person name="Dussert S."/>
            <person name="Garsmeur O."/>
            <person name="Gayraud T."/>
            <person name="Guignon V."/>
            <person name="Jahn K."/>
            <person name="Jamilloux V."/>
            <person name="Joet T."/>
            <person name="Labadie K."/>
            <person name="Lan T."/>
            <person name="Leclercq J."/>
            <person name="Lepelley M."/>
            <person name="Leroy T."/>
            <person name="Li L.T."/>
            <person name="Librado P."/>
            <person name="Lopez L."/>
            <person name="Munoz A."/>
            <person name="Noel B."/>
            <person name="Pallavicini A."/>
            <person name="Perrotta G."/>
            <person name="Poncet V."/>
            <person name="Pot D."/>
            <person name="Priyono X."/>
            <person name="Rigoreau M."/>
            <person name="Rouard M."/>
            <person name="Rozas J."/>
            <person name="Tranchant-Dubreuil C."/>
            <person name="VanBuren R."/>
            <person name="Zhang Q."/>
            <person name="Andrade A.C."/>
            <person name="Argout X."/>
            <person name="Bertrand B."/>
            <person name="de Kochko A."/>
            <person name="Graziosi G."/>
            <person name="Henry R.J."/>
            <person name="Jayarama X."/>
            <person name="Ming R."/>
            <person name="Nagai C."/>
            <person name="Rounsley S."/>
            <person name="Sankoff D."/>
            <person name="Giuliano G."/>
            <person name="Albert V.A."/>
            <person name="Wincker P."/>
            <person name="Lashermes P."/>
        </authorList>
    </citation>
    <scope>NUCLEOTIDE SEQUENCE [LARGE SCALE GENOMIC DNA]</scope>
    <source>
        <strain evidence="10">cv. DH200-94</strain>
    </source>
</reference>
<dbReference type="OrthoDB" id="10253115at2759"/>
<dbReference type="Gene3D" id="3.40.50.12780">
    <property type="entry name" value="N-terminal domain of ligase-like"/>
    <property type="match status" value="2"/>
</dbReference>
<dbReference type="Gramene" id="CDP13094">
    <property type="protein sequence ID" value="CDP13094"/>
    <property type="gene ID" value="GSCOC_T00037878001"/>
</dbReference>
<sequence length="366" mass="40288">MEGTVKCSANYVPLTPISFLERSAIVYRDRISVVYGDLKFTWAETRGRCARLASALHSLGISRHDVVTHKGPTAPYIYFFGDGGGGRGGGGIFSPLNIRHDSAMVSTLLKHSGAKVIFVDYQLLHIAKGALGILLKTSSKTPKLYESFLASGRPDFEVIRPHDEWDPIALNYTSGTTSSPKGVVYKLDIKDPETMQSVPPDTKTRGEVMFRGNTIMNGYFKDSKATGDAFKGGWFRSGDVGVRHPDGYIELKDRSKDIIISGGENISSIEVESVIYSHPAVLEAAVVGRPDDYWGETPCAFVKLKDDCNANADEIIKYCRDHLPHYMAPRTVVFGELPKTSTGKIQKFVLRQKAKDMGSLSRTSRL</sequence>
<dbReference type="EMBL" id="HG739157">
    <property type="protein sequence ID" value="CDP13094.1"/>
    <property type="molecule type" value="Genomic_DNA"/>
</dbReference>
<dbReference type="UniPathway" id="UPA00372">
    <property type="reaction ID" value="UER00547"/>
</dbReference>
<dbReference type="GO" id="GO:0009698">
    <property type="term" value="P:phenylpropanoid metabolic process"/>
    <property type="evidence" value="ECO:0007669"/>
    <property type="project" value="UniProtKB-KW"/>
</dbReference>
<dbReference type="InterPro" id="IPR020845">
    <property type="entry name" value="AMP-binding_CS"/>
</dbReference>
<keyword evidence="10" id="KW-1185">Reference proteome</keyword>
<feature type="domain" description="AMP-dependent synthetase/ligase" evidence="7">
    <location>
        <begin position="20"/>
        <end position="185"/>
    </location>
</feature>
<dbReference type="Gene3D" id="3.30.300.30">
    <property type="match status" value="1"/>
</dbReference>
<dbReference type="Pfam" id="PF13193">
    <property type="entry name" value="AMP-binding_C"/>
    <property type="match status" value="1"/>
</dbReference>
<keyword evidence="4" id="KW-0276">Fatty acid metabolism</keyword>
<evidence type="ECO:0000256" key="5">
    <source>
        <dbReference type="ARBA" id="ARBA00023051"/>
    </source>
</evidence>
<name>A0A068UXW2_COFCA</name>
<organism evidence="9 10">
    <name type="scientific">Coffea canephora</name>
    <name type="common">Robusta coffee</name>
    <dbReference type="NCBI Taxonomy" id="49390"/>
    <lineage>
        <taxon>Eukaryota</taxon>
        <taxon>Viridiplantae</taxon>
        <taxon>Streptophyta</taxon>
        <taxon>Embryophyta</taxon>
        <taxon>Tracheophyta</taxon>
        <taxon>Spermatophyta</taxon>
        <taxon>Magnoliopsida</taxon>
        <taxon>eudicotyledons</taxon>
        <taxon>Gunneridae</taxon>
        <taxon>Pentapetalae</taxon>
        <taxon>asterids</taxon>
        <taxon>lamiids</taxon>
        <taxon>Gentianales</taxon>
        <taxon>Rubiaceae</taxon>
        <taxon>Ixoroideae</taxon>
        <taxon>Gardenieae complex</taxon>
        <taxon>Bertiereae - Coffeeae clade</taxon>
        <taxon>Coffeeae</taxon>
        <taxon>Coffea</taxon>
    </lineage>
</organism>
<dbReference type="GO" id="GO:0006631">
    <property type="term" value="P:fatty acid metabolic process"/>
    <property type="evidence" value="ECO:0007669"/>
    <property type="project" value="UniProtKB-KW"/>
</dbReference>
<dbReference type="InterPro" id="IPR025110">
    <property type="entry name" value="AMP-bd_C"/>
</dbReference>
<dbReference type="InterPro" id="IPR000873">
    <property type="entry name" value="AMP-dep_synth/lig_dom"/>
</dbReference>
<keyword evidence="3" id="KW-0436">Ligase</keyword>
<dbReference type="InParanoid" id="A0A068UXW2"/>
<dbReference type="SUPFAM" id="SSF56801">
    <property type="entry name" value="Acetyl-CoA synthetase-like"/>
    <property type="match status" value="2"/>
</dbReference>
<accession>A0A068UXW2</accession>
<evidence type="ECO:0000256" key="1">
    <source>
        <dbReference type="ARBA" id="ARBA00004930"/>
    </source>
</evidence>
<dbReference type="STRING" id="49390.A0A068UXW2"/>
<dbReference type="OMA" id="VFEMERM"/>
<dbReference type="AlphaFoldDB" id="A0A068UXW2"/>
<comment type="pathway">
    <text evidence="1">Phytoalexin biosynthesis; 3,4',5-trihydroxystilbene biosynthesis; 3,4',5-trihydroxystilbene from trans-4-coumarate: step 1/2.</text>
</comment>
<evidence type="ECO:0000313" key="10">
    <source>
        <dbReference type="Proteomes" id="UP000295252"/>
    </source>
</evidence>
<evidence type="ECO:0000256" key="3">
    <source>
        <dbReference type="ARBA" id="ARBA00022598"/>
    </source>
</evidence>
<comment type="similarity">
    <text evidence="2">Belongs to the ATP-dependent AMP-binding enzyme family.</text>
</comment>
<evidence type="ECO:0000256" key="6">
    <source>
        <dbReference type="ARBA" id="ARBA00023098"/>
    </source>
</evidence>
<gene>
    <name evidence="9" type="ORF">GSCOC_T00037878001</name>
</gene>
<keyword evidence="5" id="KW-0587">Phenylpropanoid metabolism</keyword>
<dbReference type="Pfam" id="PF00501">
    <property type="entry name" value="AMP-binding"/>
    <property type="match status" value="1"/>
</dbReference>
<evidence type="ECO:0000256" key="4">
    <source>
        <dbReference type="ARBA" id="ARBA00022832"/>
    </source>
</evidence>
<dbReference type="PANTHER" id="PTHR43859:SF4">
    <property type="entry name" value="BUTANOATE--COA LIGASE AAE1-RELATED"/>
    <property type="match status" value="1"/>
</dbReference>
<proteinExistence type="inferred from homology"/>
<keyword evidence="6" id="KW-0443">Lipid metabolism</keyword>
<evidence type="ECO:0000313" key="9">
    <source>
        <dbReference type="EMBL" id="CDP13094.1"/>
    </source>
</evidence>
<evidence type="ECO:0000256" key="2">
    <source>
        <dbReference type="ARBA" id="ARBA00006432"/>
    </source>
</evidence>
<dbReference type="InterPro" id="IPR042099">
    <property type="entry name" value="ANL_N_sf"/>
</dbReference>
<dbReference type="GO" id="GO:0016874">
    <property type="term" value="F:ligase activity"/>
    <property type="evidence" value="ECO:0007669"/>
    <property type="project" value="UniProtKB-KW"/>
</dbReference>
<feature type="domain" description="AMP-binding enzyme C-terminal" evidence="8">
    <location>
        <begin position="270"/>
        <end position="344"/>
    </location>
</feature>
<dbReference type="PANTHER" id="PTHR43859">
    <property type="entry name" value="ACYL-ACTIVATING ENZYME"/>
    <property type="match status" value="1"/>
</dbReference>
<protein>
    <submittedName>
        <fullName evidence="9">Uncharacterized protein</fullName>
    </submittedName>
</protein>
<dbReference type="Proteomes" id="UP000295252">
    <property type="component" value="Chromosome I"/>
</dbReference>
<dbReference type="InterPro" id="IPR045851">
    <property type="entry name" value="AMP-bd_C_sf"/>
</dbReference>
<evidence type="ECO:0000259" key="7">
    <source>
        <dbReference type="Pfam" id="PF00501"/>
    </source>
</evidence>